<accession>A0A4R8ZED4</accession>
<dbReference type="RefSeq" id="WP_134572764.1">
    <property type="nucleotide sequence ID" value="NZ_SOGT01000012.1"/>
</dbReference>
<dbReference type="Pfam" id="PF01757">
    <property type="entry name" value="Acyl_transf_3"/>
    <property type="match status" value="1"/>
</dbReference>
<reference evidence="5 6" key="1">
    <citation type="submission" date="2019-03" db="EMBL/GenBank/DDBJ databases">
        <title>Genomics of glacier-inhabiting Cryobacterium strains.</title>
        <authorList>
            <person name="Liu Q."/>
            <person name="Xin Y.-H."/>
        </authorList>
    </citation>
    <scope>NUCLEOTIDE SEQUENCE [LARGE SCALE GENOMIC DNA]</scope>
    <source>
        <strain evidence="5 6">TMT1-1</strain>
    </source>
</reference>
<feature type="transmembrane region" description="Helical" evidence="1">
    <location>
        <begin position="671"/>
        <end position="692"/>
    </location>
</feature>
<dbReference type="GO" id="GO:0016747">
    <property type="term" value="F:acyltransferase activity, transferring groups other than amino-acyl groups"/>
    <property type="evidence" value="ECO:0007669"/>
    <property type="project" value="InterPro"/>
</dbReference>
<organism evidence="5 6">
    <name type="scientific">Cryobacterium lyxosi</name>
    <dbReference type="NCBI Taxonomy" id="1259228"/>
    <lineage>
        <taxon>Bacteria</taxon>
        <taxon>Bacillati</taxon>
        <taxon>Actinomycetota</taxon>
        <taxon>Actinomycetes</taxon>
        <taxon>Micrococcales</taxon>
        <taxon>Microbacteriaceae</taxon>
        <taxon>Cryobacterium</taxon>
    </lineage>
</organism>
<feature type="transmembrane region" description="Helical" evidence="1">
    <location>
        <begin position="631"/>
        <end position="651"/>
    </location>
</feature>
<dbReference type="InterPro" id="IPR000873">
    <property type="entry name" value="AMP-dep_synth/lig_dom"/>
</dbReference>
<evidence type="ECO:0000259" key="3">
    <source>
        <dbReference type="Pfam" id="PF00550"/>
    </source>
</evidence>
<feature type="transmembrane region" description="Helical" evidence="1">
    <location>
        <begin position="827"/>
        <end position="847"/>
    </location>
</feature>
<dbReference type="InterPro" id="IPR050237">
    <property type="entry name" value="ATP-dep_AMP-bd_enzyme"/>
</dbReference>
<feature type="transmembrane region" description="Helical" evidence="1">
    <location>
        <begin position="802"/>
        <end position="821"/>
    </location>
</feature>
<sequence>MPAPRLTLLNGSDNDVAFVTASGDFSYAQLARMVAIRRLELGSVRRLVMLEAANAIEPVVTYLAALEGGHPVLLVAPGDDEASRTHRASLAERFDPDVIAVHGEDGPGLREIRPGSTHSFSDDLAMLVSTSGSTGSPKLVRLSRQNLLSNAQAIAAYLRITPADRAATTLPMHYCYGLSVLNSHLVSGASVVLTERSVADATFWDEAETHRITSFAGVPYTFELLEAGDFTDRLPASIRYLTQAGGRLAPEAVRRFARLGERRGFEFFVMYGQTEATARMAYVPAELADHAAGSIGRPIPGGHLRIDAEAGADVGELVYEGPNVMLGYAETPADFALGRTVHELRTGDLARQCEDGMFEVVGRLSRFVKVYGLRVDLDSVQRLLAEEGIEARTASSGERLLVFIRAARHVDRARTRAAARLGIPTHAIRVYPVSEFPRTASGKPDLASLVRYAQMIDAQEAPTAANPGQVALSDLIRNLFIVLLGRPDATIDDTFAGLGGDSLSYVEVALQLEDLLGALPRDWPAQSARHLASSAFAPPPQTDSTAVGETAKRGAVTVGVWRARFPRVETPAVLRALAIVLIVGTHADLITVQGGAHLLLAVAGYNLARFQLADVAGATRVRRLLRSAAQIAIPATLWIGAVAVFTGKYTWTTALLVNNLVPGDGKWNEQWQFWFLEAAVWTMLGFAAMFLIRPIDRLERRHPWAFPVVLFAAAVTTRFALVGIEAEGIERYTPVTVLWSFVLGWVIARADNSWKCVAASAAAIVGTIGFFGDPAREAVVVAGILLLIWVKRLRMPRALVPAVRLLASASLFIYLTHWVVYPTWEASAPWFGTVSSLTIGVAAWYLYRLIGRALNHAASTGLRSRTPLQSELEPVHINGSSQPSMNRWAADGSGGFRSQDMNPHAPEVVPVGSSAERAGLPVILPKTVAGER</sequence>
<comment type="caution">
    <text evidence="5">The sequence shown here is derived from an EMBL/GenBank/DDBJ whole genome shotgun (WGS) entry which is preliminary data.</text>
</comment>
<proteinExistence type="predicted"/>
<dbReference type="Gene3D" id="3.40.50.12780">
    <property type="entry name" value="N-terminal domain of ligase-like"/>
    <property type="match status" value="1"/>
</dbReference>
<evidence type="ECO:0000259" key="4">
    <source>
        <dbReference type="Pfam" id="PF01757"/>
    </source>
</evidence>
<keyword evidence="6" id="KW-1185">Reference proteome</keyword>
<keyword evidence="1" id="KW-0812">Transmembrane</keyword>
<evidence type="ECO:0000313" key="6">
    <source>
        <dbReference type="Proteomes" id="UP000298424"/>
    </source>
</evidence>
<dbReference type="InterPro" id="IPR009081">
    <property type="entry name" value="PP-bd_ACP"/>
</dbReference>
<dbReference type="SUPFAM" id="SSF47336">
    <property type="entry name" value="ACP-like"/>
    <property type="match status" value="1"/>
</dbReference>
<dbReference type="AlphaFoldDB" id="A0A4R8ZED4"/>
<dbReference type="OrthoDB" id="8445630at2"/>
<dbReference type="InterPro" id="IPR036736">
    <property type="entry name" value="ACP-like_sf"/>
</dbReference>
<feature type="transmembrane region" description="Helical" evidence="1">
    <location>
        <begin position="729"/>
        <end position="747"/>
    </location>
</feature>
<feature type="transmembrane region" description="Helical" evidence="1">
    <location>
        <begin position="704"/>
        <end position="723"/>
    </location>
</feature>
<gene>
    <name evidence="5" type="ORF">E3T27_11080</name>
</gene>
<evidence type="ECO:0000313" key="5">
    <source>
        <dbReference type="EMBL" id="TFD25295.1"/>
    </source>
</evidence>
<name>A0A4R8ZED4_9MICO</name>
<evidence type="ECO:0000259" key="2">
    <source>
        <dbReference type="Pfam" id="PF00501"/>
    </source>
</evidence>
<dbReference type="Proteomes" id="UP000298424">
    <property type="component" value="Unassembled WGS sequence"/>
</dbReference>
<feature type="domain" description="Acyltransferase 3" evidence="4">
    <location>
        <begin position="573"/>
        <end position="826"/>
    </location>
</feature>
<evidence type="ECO:0000256" key="1">
    <source>
        <dbReference type="SAM" id="Phobius"/>
    </source>
</evidence>
<protein>
    <submittedName>
        <fullName evidence="5">AMP-dependent synthetase</fullName>
    </submittedName>
</protein>
<feature type="transmembrane region" description="Helical" evidence="1">
    <location>
        <begin position="598"/>
        <end position="619"/>
    </location>
</feature>
<dbReference type="Pfam" id="PF00501">
    <property type="entry name" value="AMP-binding"/>
    <property type="match status" value="1"/>
</dbReference>
<keyword evidence="1" id="KW-1133">Transmembrane helix</keyword>
<dbReference type="PANTHER" id="PTHR43767">
    <property type="entry name" value="LONG-CHAIN-FATTY-ACID--COA LIGASE"/>
    <property type="match status" value="1"/>
</dbReference>
<dbReference type="InterPro" id="IPR042099">
    <property type="entry name" value="ANL_N_sf"/>
</dbReference>
<feature type="domain" description="Carrier" evidence="3">
    <location>
        <begin position="475"/>
        <end position="517"/>
    </location>
</feature>
<dbReference type="PANTHER" id="PTHR43767:SF1">
    <property type="entry name" value="NONRIBOSOMAL PEPTIDE SYNTHASE PES1 (EUROFUNG)-RELATED"/>
    <property type="match status" value="1"/>
</dbReference>
<feature type="domain" description="AMP-dependent synthetase/ligase" evidence="2">
    <location>
        <begin position="121"/>
        <end position="328"/>
    </location>
</feature>
<dbReference type="SUPFAM" id="SSF56801">
    <property type="entry name" value="Acetyl-CoA synthetase-like"/>
    <property type="match status" value="1"/>
</dbReference>
<dbReference type="EMBL" id="SOGT01000012">
    <property type="protein sequence ID" value="TFD25295.1"/>
    <property type="molecule type" value="Genomic_DNA"/>
</dbReference>
<dbReference type="InterPro" id="IPR002656">
    <property type="entry name" value="Acyl_transf_3_dom"/>
</dbReference>
<keyword evidence="1" id="KW-0472">Membrane</keyword>
<dbReference type="Pfam" id="PF00550">
    <property type="entry name" value="PP-binding"/>
    <property type="match status" value="1"/>
</dbReference>